<accession>A0A1H4ZI36</accession>
<dbReference type="EMBL" id="FNSO01000004">
    <property type="protein sequence ID" value="SED29164.1"/>
    <property type="molecule type" value="Genomic_DNA"/>
</dbReference>
<proteinExistence type="predicted"/>
<dbReference type="GO" id="GO:0009306">
    <property type="term" value="P:protein secretion"/>
    <property type="evidence" value="ECO:0007669"/>
    <property type="project" value="InterPro"/>
</dbReference>
<reference evidence="2" key="1">
    <citation type="submission" date="2016-10" db="EMBL/GenBank/DDBJ databases">
        <authorList>
            <person name="Varghese N."/>
            <person name="Submissions S."/>
        </authorList>
    </citation>
    <scope>NUCLEOTIDE SEQUENCE [LARGE SCALE GENOMIC DNA]</scope>
    <source>
        <strain evidence="2">DSM 44544</strain>
    </source>
</reference>
<dbReference type="InterPro" id="IPR022536">
    <property type="entry name" value="EspC"/>
</dbReference>
<protein>
    <submittedName>
        <fullName evidence="1">Excreted virulence factor EspC, type VII ESX diderm</fullName>
    </submittedName>
</protein>
<dbReference type="OrthoDB" id="3700248at2"/>
<gene>
    <name evidence="1" type="ORF">SAMN04489727_7273</name>
</gene>
<dbReference type="STRING" id="208445.SAMN04489727_7273"/>
<dbReference type="Proteomes" id="UP000199622">
    <property type="component" value="Unassembled WGS sequence"/>
</dbReference>
<dbReference type="Pfam" id="PF10824">
    <property type="entry name" value="T7SS_ESX_EspC"/>
    <property type="match status" value="1"/>
</dbReference>
<name>A0A1H4ZI36_9PSEU</name>
<evidence type="ECO:0000313" key="1">
    <source>
        <dbReference type="EMBL" id="SED29164.1"/>
    </source>
</evidence>
<sequence>MAVQALKVDFDVLGGHEDEIREIAAKVQQALDAAGTAQALDFDAFGLVGQVFALPIQAWVDTADSFLAAAVEAGHEVADRVKTAHTAFREHEHTTKCLIEGIGKELPA</sequence>
<dbReference type="RefSeq" id="WP_091316027.1">
    <property type="nucleotide sequence ID" value="NZ_FNSO01000004.1"/>
</dbReference>
<dbReference type="AlphaFoldDB" id="A0A1H4ZI36"/>
<evidence type="ECO:0000313" key="2">
    <source>
        <dbReference type="Proteomes" id="UP000199622"/>
    </source>
</evidence>
<organism evidence="1 2">
    <name type="scientific">Amycolatopsis tolypomycina</name>
    <dbReference type="NCBI Taxonomy" id="208445"/>
    <lineage>
        <taxon>Bacteria</taxon>
        <taxon>Bacillati</taxon>
        <taxon>Actinomycetota</taxon>
        <taxon>Actinomycetes</taxon>
        <taxon>Pseudonocardiales</taxon>
        <taxon>Pseudonocardiaceae</taxon>
        <taxon>Amycolatopsis</taxon>
    </lineage>
</organism>
<keyword evidence="2" id="KW-1185">Reference proteome</keyword>